<proteinExistence type="predicted"/>
<accession>A0A6L2NAN0</accession>
<name>A0A6L2NAN0_TANCI</name>
<comment type="caution">
    <text evidence="2">The sequence shown here is derived from an EMBL/GenBank/DDBJ whole genome shotgun (WGS) entry which is preliminary data.</text>
</comment>
<feature type="compositionally biased region" description="Basic and acidic residues" evidence="1">
    <location>
        <begin position="83"/>
        <end position="101"/>
    </location>
</feature>
<organism evidence="2">
    <name type="scientific">Tanacetum cinerariifolium</name>
    <name type="common">Dalmatian daisy</name>
    <name type="synonym">Chrysanthemum cinerariifolium</name>
    <dbReference type="NCBI Taxonomy" id="118510"/>
    <lineage>
        <taxon>Eukaryota</taxon>
        <taxon>Viridiplantae</taxon>
        <taxon>Streptophyta</taxon>
        <taxon>Embryophyta</taxon>
        <taxon>Tracheophyta</taxon>
        <taxon>Spermatophyta</taxon>
        <taxon>Magnoliopsida</taxon>
        <taxon>eudicotyledons</taxon>
        <taxon>Gunneridae</taxon>
        <taxon>Pentapetalae</taxon>
        <taxon>asterids</taxon>
        <taxon>campanulids</taxon>
        <taxon>Asterales</taxon>
        <taxon>Asteraceae</taxon>
        <taxon>Asteroideae</taxon>
        <taxon>Anthemideae</taxon>
        <taxon>Anthemidinae</taxon>
        <taxon>Tanacetum</taxon>
    </lineage>
</organism>
<evidence type="ECO:0000256" key="1">
    <source>
        <dbReference type="SAM" id="MobiDB-lite"/>
    </source>
</evidence>
<dbReference type="EMBL" id="BKCJ010008644">
    <property type="protein sequence ID" value="GEU83241.1"/>
    <property type="molecule type" value="Genomic_DNA"/>
</dbReference>
<feature type="region of interest" description="Disordered" evidence="1">
    <location>
        <begin position="83"/>
        <end position="145"/>
    </location>
</feature>
<dbReference type="AlphaFoldDB" id="A0A6L2NAN0"/>
<gene>
    <name evidence="2" type="ORF">Tci_055219</name>
</gene>
<reference evidence="2" key="1">
    <citation type="journal article" date="2019" name="Sci. Rep.">
        <title>Draft genome of Tanacetum cinerariifolium, the natural source of mosquito coil.</title>
        <authorList>
            <person name="Yamashiro T."/>
            <person name="Shiraishi A."/>
            <person name="Satake H."/>
            <person name="Nakayama K."/>
        </authorList>
    </citation>
    <scope>NUCLEOTIDE SEQUENCE</scope>
</reference>
<evidence type="ECO:0000313" key="2">
    <source>
        <dbReference type="EMBL" id="GEU83241.1"/>
    </source>
</evidence>
<feature type="region of interest" description="Disordered" evidence="1">
    <location>
        <begin position="1"/>
        <end position="35"/>
    </location>
</feature>
<sequence length="145" mass="17349">MKDVKSRLSYSESIEQETENITRHQKRRRERDEENIRKSNDLIYVPVEECILTARIRRKDKERTVWKIPVVRFIALYGCQRQRENEREYQHHEREDYRNELDEVQSPSELLEKNYSMDTSAKLGRAKPDKCSGEAGMSKDMLGLK</sequence>
<protein>
    <submittedName>
        <fullName evidence="2">Uncharacterized protein</fullName>
    </submittedName>
</protein>